<dbReference type="PIRSF" id="PIRSF003078">
    <property type="entry name" value="GidB"/>
    <property type="match status" value="1"/>
</dbReference>
<dbReference type="AlphaFoldDB" id="A0A1G7GJ34"/>
<dbReference type="GO" id="GO:0005829">
    <property type="term" value="C:cytosol"/>
    <property type="evidence" value="ECO:0007669"/>
    <property type="project" value="TreeGrafter"/>
</dbReference>
<dbReference type="EC" id="2.1.1.-" evidence="6"/>
<reference evidence="7 8" key="1">
    <citation type="submission" date="2016-10" db="EMBL/GenBank/DDBJ databases">
        <authorList>
            <person name="de Groot N.N."/>
        </authorList>
    </citation>
    <scope>NUCLEOTIDE SEQUENCE [LARGE SCALE GENOMIC DNA]</scope>
    <source>
        <strain evidence="7 8">DSM 527</strain>
    </source>
</reference>
<feature type="binding site" evidence="6">
    <location>
        <position position="76"/>
    </location>
    <ligand>
        <name>S-adenosyl-L-methionine</name>
        <dbReference type="ChEBI" id="CHEBI:59789"/>
    </ligand>
</feature>
<keyword evidence="4 6" id="KW-0808">Transferase</keyword>
<evidence type="ECO:0000256" key="5">
    <source>
        <dbReference type="ARBA" id="ARBA00022691"/>
    </source>
</evidence>
<dbReference type="NCBIfam" id="TIGR00138">
    <property type="entry name" value="rsmG_gidB"/>
    <property type="match status" value="1"/>
</dbReference>
<dbReference type="PANTHER" id="PTHR31760:SF0">
    <property type="entry name" value="S-ADENOSYL-L-METHIONINE-DEPENDENT METHYLTRANSFERASES SUPERFAMILY PROTEIN"/>
    <property type="match status" value="1"/>
</dbReference>
<evidence type="ECO:0000256" key="4">
    <source>
        <dbReference type="ARBA" id="ARBA00022679"/>
    </source>
</evidence>
<keyword evidence="5 6" id="KW-0949">S-adenosyl-L-methionine</keyword>
<evidence type="ECO:0000256" key="6">
    <source>
        <dbReference type="HAMAP-Rule" id="MF_00074"/>
    </source>
</evidence>
<keyword evidence="1 6" id="KW-0963">Cytoplasm</keyword>
<comment type="subcellular location">
    <subcellularLocation>
        <location evidence="6">Cytoplasm</location>
    </subcellularLocation>
</comment>
<dbReference type="InterPro" id="IPR003682">
    <property type="entry name" value="rRNA_ssu_MeTfrase_G"/>
</dbReference>
<dbReference type="Gene3D" id="3.40.50.150">
    <property type="entry name" value="Vaccinia Virus protein VP39"/>
    <property type="match status" value="1"/>
</dbReference>
<dbReference type="Pfam" id="PF02527">
    <property type="entry name" value="GidB"/>
    <property type="match status" value="1"/>
</dbReference>
<evidence type="ECO:0000256" key="3">
    <source>
        <dbReference type="ARBA" id="ARBA00022603"/>
    </source>
</evidence>
<dbReference type="SUPFAM" id="SSF53335">
    <property type="entry name" value="S-adenosyl-L-methionine-dependent methyltransferases"/>
    <property type="match status" value="1"/>
</dbReference>
<accession>A0A1G7GJ34</accession>
<dbReference type="Proteomes" id="UP000199045">
    <property type="component" value="Unassembled WGS sequence"/>
</dbReference>
<comment type="similarity">
    <text evidence="6">Belongs to the methyltransferase superfamily. RNA methyltransferase RsmG family.</text>
</comment>
<keyword evidence="2 6" id="KW-0698">rRNA processing</keyword>
<evidence type="ECO:0000256" key="1">
    <source>
        <dbReference type="ARBA" id="ARBA00022490"/>
    </source>
</evidence>
<evidence type="ECO:0000313" key="8">
    <source>
        <dbReference type="Proteomes" id="UP000199045"/>
    </source>
</evidence>
<feature type="binding site" evidence="6">
    <location>
        <begin position="122"/>
        <end position="123"/>
    </location>
    <ligand>
        <name>S-adenosyl-L-methionine</name>
        <dbReference type="ChEBI" id="CHEBI:59789"/>
    </ligand>
</feature>
<dbReference type="InterPro" id="IPR029063">
    <property type="entry name" value="SAM-dependent_MTases_sf"/>
</dbReference>
<dbReference type="OrthoDB" id="9808773at2"/>
<organism evidence="7 8">
    <name type="scientific">Chitinophaga filiformis</name>
    <name type="common">Myxococcus filiformis</name>
    <name type="synonym">Flexibacter filiformis</name>
    <dbReference type="NCBI Taxonomy" id="104663"/>
    <lineage>
        <taxon>Bacteria</taxon>
        <taxon>Pseudomonadati</taxon>
        <taxon>Bacteroidota</taxon>
        <taxon>Chitinophagia</taxon>
        <taxon>Chitinophagales</taxon>
        <taxon>Chitinophagaceae</taxon>
        <taxon>Chitinophaga</taxon>
    </lineage>
</organism>
<feature type="binding site" evidence="6">
    <location>
        <position position="71"/>
    </location>
    <ligand>
        <name>S-adenosyl-L-methionine</name>
        <dbReference type="ChEBI" id="CHEBI:59789"/>
    </ligand>
</feature>
<gene>
    <name evidence="6" type="primary">rsmG</name>
    <name evidence="7" type="ORF">SAMN04488121_10140</name>
</gene>
<dbReference type="EMBL" id="FNBN01000001">
    <property type="protein sequence ID" value="SDE88009.1"/>
    <property type="molecule type" value="Genomic_DNA"/>
</dbReference>
<evidence type="ECO:0000256" key="2">
    <source>
        <dbReference type="ARBA" id="ARBA00022552"/>
    </source>
</evidence>
<comment type="function">
    <text evidence="6">Specifically methylates the N7 position of a guanine in 16S rRNA.</text>
</comment>
<protein>
    <recommendedName>
        <fullName evidence="6">Ribosomal RNA small subunit methyltransferase G</fullName>
        <ecNumber evidence="6">2.1.1.-</ecNumber>
    </recommendedName>
    <alternativeName>
        <fullName evidence="6">16S rRNA 7-methylguanosine methyltransferase</fullName>
        <shortName evidence="6">16S rRNA m7G methyltransferase</shortName>
    </alternativeName>
</protein>
<dbReference type="GO" id="GO:0070043">
    <property type="term" value="F:rRNA (guanine-N7-)-methyltransferase activity"/>
    <property type="evidence" value="ECO:0007669"/>
    <property type="project" value="UniProtKB-UniRule"/>
</dbReference>
<sequence length="207" mass="23178">MDIVLKYFSDFTDTQLEQLKALSGLYQEWNEKINVISRKDIDALYEKHVLHSLSIAAVADFPAGMQILDLGTGGGFPGIPLAIFFPEVKFHLVDSIGKKIKVVQGVSEALGLKNVTSAHTRVEDIKDRKFDIVVSRAVAPLKDLWRWSKPVLKKAPAHEQQPGLICLKGGDLTEEIADSGVRPRLTNIYKLFPEEFFLEKHIVVVNK</sequence>
<dbReference type="PANTHER" id="PTHR31760">
    <property type="entry name" value="S-ADENOSYL-L-METHIONINE-DEPENDENT METHYLTRANSFERASES SUPERFAMILY PROTEIN"/>
    <property type="match status" value="1"/>
</dbReference>
<name>A0A1G7GJ34_CHIFI</name>
<dbReference type="RefSeq" id="WP_089828231.1">
    <property type="nucleotide sequence ID" value="NZ_FNBN01000001.1"/>
</dbReference>
<evidence type="ECO:0000313" key="7">
    <source>
        <dbReference type="EMBL" id="SDE88009.1"/>
    </source>
</evidence>
<feature type="binding site" evidence="6">
    <location>
        <position position="136"/>
    </location>
    <ligand>
        <name>S-adenosyl-L-methionine</name>
        <dbReference type="ChEBI" id="CHEBI:59789"/>
    </ligand>
</feature>
<dbReference type="STRING" id="104663.SAMN04488121_10140"/>
<keyword evidence="3 6" id="KW-0489">Methyltransferase</keyword>
<comment type="caution">
    <text evidence="6">Lacks conserved residue(s) required for the propagation of feature annotation.</text>
</comment>
<dbReference type="HAMAP" id="MF_00074">
    <property type="entry name" value="16SrRNA_methyltr_G"/>
    <property type="match status" value="1"/>
</dbReference>
<proteinExistence type="inferred from homology"/>